<evidence type="ECO:0000313" key="14">
    <source>
        <dbReference type="EMBL" id="KAI3403775.2"/>
    </source>
</evidence>
<comment type="function">
    <text evidence="10 12">Plays a role in maintaining the mitochondrial genome and in controlling the mtDNA escape. Involved in the regulation of mtDNA nucleotide structure and number. May have a dispensable role in early maturation of pre-rRNA.</text>
</comment>
<reference evidence="14" key="1">
    <citation type="journal article" date="2022" name="DNA Res.">
        <title>Genome analysis of five recently described species of the CUG-Ser clade uncovers Candida theae as a new hybrid lineage with pathogenic potential in the Candida parapsilosis species complex.</title>
        <authorList>
            <person name="Mixao V."/>
            <person name="Del Olmo V."/>
            <person name="Hegedusova E."/>
            <person name="Saus E."/>
            <person name="Pryszcz L."/>
            <person name="Cillingova A."/>
            <person name="Nosek J."/>
            <person name="Gabaldon T."/>
        </authorList>
    </citation>
    <scope>NUCLEOTIDE SEQUENCE</scope>
    <source>
        <strain evidence="14">CBS 10844</strain>
    </source>
</reference>
<dbReference type="GO" id="GO:0003723">
    <property type="term" value="F:RNA binding"/>
    <property type="evidence" value="ECO:0007669"/>
    <property type="project" value="UniProtKB-UniRule"/>
</dbReference>
<dbReference type="InterPro" id="IPR039627">
    <property type="entry name" value="Yme2_C"/>
</dbReference>
<protein>
    <recommendedName>
        <fullName evidence="3 12">Mitochondrial escape protein 2</fullName>
    </recommendedName>
</protein>
<evidence type="ECO:0000256" key="5">
    <source>
        <dbReference type="ARBA" id="ARBA00022792"/>
    </source>
</evidence>
<sequence length="871" mass="99293">MRYLELVKPPRQAQAYNSVSLHWRRYHSTDIENLKKQSDSTESDNSVLATGVIDKESNEVLLYYSFAGSQNLARQYLSRLVSPKITSDNLRKRVEKVSSPLPKDASITELVPLPRDSGAFVKFKYPPLVAAKDFLNEIRSNVIEYDNKRLDNIFKRVFNYVWNKSPQVYTVKGVPWIEDLKRFPSAKLGITYEGNPLTEEELYVLFRRYGLIDDIKVSANGGGGAAASYVFFHNVRSATCAKHCITGMELNHGETTIHIQYVPVKKTNFLVKMIMDHTKIALPIILALLATFAVLIFDPIRERFIQYKITHSGHILDQYRDSRLFKLFYVPYKKLTDAVSSSYDYIDNQLHEVAGVKVKNSGDDYDDTSDDGNSTSTMQERKLESNMLWQERFEKSKQLKLWIKENIDTFIIVKGPPGSGKEEFVFDHTLASDAKLKKRVLFLDCDEFSKARSENSLIGHVASQLGYFPVFTWTNTISQFVDLGVQGLTGQKSGLSESKETQLKNMFGLTTQAIRHITDTDYQRYVQSVEKRNRKLKDDEKIEVLKQEEFLTQFPESKPIIVINKFSRRADISSNDFIYPLIADWASGLIQNNIAHVIFSTADVGSLQHLTDALPNQVFKTISLSDASIASSKQYICDALKLNDTVALDRCIAPLGGRMLDLQAFIRRIKSGEHPPQAIEEMVTQAAELITTVFLQGHKFHNDDTVWNPSQVWLIMKLLSKSDAISYDSLVKSPLFKKSQQTLDTLTALEKYDLISLERDKGVLDKISTGRPLFKAAFENIVSDVRIWKLYETEYLTNLIAIEVAKLTKFENELTSIYKIGKINGKIDGRIDYLSRKIEGSNKNIEAYEKEIKEIASFNVERKHNSFLGIF</sequence>
<keyword evidence="4 12" id="KW-0812">Transmembrane</keyword>
<keyword evidence="9 12" id="KW-0472">Membrane</keyword>
<evidence type="ECO:0000256" key="11">
    <source>
        <dbReference type="PROSITE-ProRule" id="PRU00176"/>
    </source>
</evidence>
<dbReference type="GeneID" id="73381025"/>
<proteinExistence type="inferred from homology"/>
<gene>
    <name evidence="14" type="ORF">KGF56_003410</name>
</gene>
<evidence type="ECO:0000256" key="2">
    <source>
        <dbReference type="ARBA" id="ARBA00010320"/>
    </source>
</evidence>
<keyword evidence="7 12" id="KW-1133">Transmembrane helix</keyword>
<feature type="transmembrane region" description="Helical" evidence="12">
    <location>
        <begin position="280"/>
        <end position="297"/>
    </location>
</feature>
<comment type="subcellular location">
    <subcellularLocation>
        <location evidence="1 12">Mitochondrion inner membrane</location>
        <topology evidence="1 12">Single-pass membrane protein</topology>
    </subcellularLocation>
</comment>
<dbReference type="InterPro" id="IPR012677">
    <property type="entry name" value="Nucleotide-bd_a/b_plait_sf"/>
</dbReference>
<dbReference type="Proteomes" id="UP001202479">
    <property type="component" value="Unassembled WGS sequence"/>
</dbReference>
<evidence type="ECO:0000256" key="12">
    <source>
        <dbReference type="RuleBase" id="RU367108"/>
    </source>
</evidence>
<name>A0AAI9WXH6_9ASCO</name>
<evidence type="ECO:0000256" key="7">
    <source>
        <dbReference type="ARBA" id="ARBA00022989"/>
    </source>
</evidence>
<keyword evidence="11 12" id="KW-0694">RNA-binding</keyword>
<dbReference type="PANTHER" id="PTHR32198">
    <property type="entry name" value="MITOCHONDRIAL ESCAPE PROTEIN 2"/>
    <property type="match status" value="1"/>
</dbReference>
<evidence type="ECO:0000259" key="13">
    <source>
        <dbReference type="PROSITE" id="PS50102"/>
    </source>
</evidence>
<dbReference type="EMBL" id="JAHUZD010000120">
    <property type="protein sequence ID" value="KAI3403775.2"/>
    <property type="molecule type" value="Genomic_DNA"/>
</dbReference>
<dbReference type="Pfam" id="PF10443">
    <property type="entry name" value="RNA12"/>
    <property type="match status" value="1"/>
</dbReference>
<evidence type="ECO:0000256" key="3">
    <source>
        <dbReference type="ARBA" id="ARBA00020222"/>
    </source>
</evidence>
<dbReference type="GO" id="GO:0005743">
    <property type="term" value="C:mitochondrial inner membrane"/>
    <property type="evidence" value="ECO:0007669"/>
    <property type="project" value="UniProtKB-SubCell"/>
</dbReference>
<evidence type="ECO:0000256" key="1">
    <source>
        <dbReference type="ARBA" id="ARBA00004434"/>
    </source>
</evidence>
<organism evidence="14 15">
    <name type="scientific">Candida oxycetoniae</name>
    <dbReference type="NCBI Taxonomy" id="497107"/>
    <lineage>
        <taxon>Eukaryota</taxon>
        <taxon>Fungi</taxon>
        <taxon>Dikarya</taxon>
        <taxon>Ascomycota</taxon>
        <taxon>Saccharomycotina</taxon>
        <taxon>Pichiomycetes</taxon>
        <taxon>Debaryomycetaceae</taxon>
        <taxon>Candida/Lodderomyces clade</taxon>
        <taxon>Candida</taxon>
    </lineage>
</organism>
<evidence type="ECO:0000313" key="15">
    <source>
        <dbReference type="Proteomes" id="UP001202479"/>
    </source>
</evidence>
<keyword evidence="5 12" id="KW-0999">Mitochondrion inner membrane</keyword>
<evidence type="ECO:0000256" key="10">
    <source>
        <dbReference type="ARBA" id="ARBA00025276"/>
    </source>
</evidence>
<feature type="domain" description="RRM" evidence="13">
    <location>
        <begin position="167"/>
        <end position="264"/>
    </location>
</feature>
<evidence type="ECO:0000256" key="9">
    <source>
        <dbReference type="ARBA" id="ARBA00023136"/>
    </source>
</evidence>
<dbReference type="AlphaFoldDB" id="A0AAI9WXH6"/>
<dbReference type="Gene3D" id="3.30.70.330">
    <property type="match status" value="1"/>
</dbReference>
<dbReference type="GO" id="GO:0006397">
    <property type="term" value="P:mRNA processing"/>
    <property type="evidence" value="ECO:0007669"/>
    <property type="project" value="UniProtKB-UniRule"/>
</dbReference>
<keyword evidence="12" id="KW-0507">mRNA processing</keyword>
<dbReference type="PANTHER" id="PTHR32198:SF2">
    <property type="entry name" value="MITOCHONDRIAL ESCAPE PROTEIN 2"/>
    <property type="match status" value="1"/>
</dbReference>
<comment type="caution">
    <text evidence="14">The sequence shown here is derived from an EMBL/GenBank/DDBJ whole genome shotgun (WGS) entry which is preliminary data.</text>
</comment>
<dbReference type="RefSeq" id="XP_049179522.1">
    <property type="nucleotide sequence ID" value="XM_049324740.1"/>
</dbReference>
<evidence type="ECO:0000256" key="4">
    <source>
        <dbReference type="ARBA" id="ARBA00022692"/>
    </source>
</evidence>
<accession>A0AAI9WXH6</accession>
<dbReference type="InterPro" id="IPR035979">
    <property type="entry name" value="RBD_domain_sf"/>
</dbReference>
<dbReference type="InterPro" id="IPR000504">
    <property type="entry name" value="RRM_dom"/>
</dbReference>
<evidence type="ECO:0000256" key="6">
    <source>
        <dbReference type="ARBA" id="ARBA00022946"/>
    </source>
</evidence>
<keyword evidence="8 12" id="KW-0496">Mitochondrion</keyword>
<evidence type="ECO:0000256" key="8">
    <source>
        <dbReference type="ARBA" id="ARBA00023128"/>
    </source>
</evidence>
<dbReference type="InterPro" id="IPR018850">
    <property type="entry name" value="Mt_escape_2_C"/>
</dbReference>
<keyword evidence="6" id="KW-0809">Transit peptide</keyword>
<comment type="similarity">
    <text evidence="2 12">Belongs to the YME2 family.</text>
</comment>
<keyword evidence="15" id="KW-1185">Reference proteome</keyword>
<dbReference type="PROSITE" id="PS50102">
    <property type="entry name" value="RRM"/>
    <property type="match status" value="1"/>
</dbReference>
<dbReference type="SUPFAM" id="SSF54928">
    <property type="entry name" value="RNA-binding domain, RBD"/>
    <property type="match status" value="1"/>
</dbReference>